<dbReference type="EMBL" id="BNJR01000017">
    <property type="protein sequence ID" value="GHP14781.1"/>
    <property type="molecule type" value="Genomic_DNA"/>
</dbReference>
<name>A0ABQ3W241_9LACO</name>
<organism evidence="2 3">
    <name type="scientific">Lentilactobacillus fungorum</name>
    <dbReference type="NCBI Taxonomy" id="2201250"/>
    <lineage>
        <taxon>Bacteria</taxon>
        <taxon>Bacillati</taxon>
        <taxon>Bacillota</taxon>
        <taxon>Bacilli</taxon>
        <taxon>Lactobacillales</taxon>
        <taxon>Lactobacillaceae</taxon>
        <taxon>Lentilactobacillus</taxon>
    </lineage>
</organism>
<sequence>MQFDYYDWDDFIKELAKLPREDQAKMLGRITKIEKYGLMMAFQKQWIKKVDDNLFEIRVHFSNGISRSIYFKDALGRYVITQTFIKKTQRTPKSEIKKARRRRRRYDDTHRKDD</sequence>
<proteinExistence type="predicted"/>
<evidence type="ECO:0000313" key="3">
    <source>
        <dbReference type="Proteomes" id="UP000604765"/>
    </source>
</evidence>
<dbReference type="Pfam" id="PF05973">
    <property type="entry name" value="Gp49"/>
    <property type="match status" value="1"/>
</dbReference>
<comment type="caution">
    <text evidence="2">The sequence shown here is derived from an EMBL/GenBank/DDBJ whole genome shotgun (WGS) entry which is preliminary data.</text>
</comment>
<keyword evidence="3" id="KW-1185">Reference proteome</keyword>
<accession>A0ABQ3W241</accession>
<protein>
    <recommendedName>
        <fullName evidence="4">Type II toxin-antitoxin system RelE/ParE family toxin</fullName>
    </recommendedName>
</protein>
<evidence type="ECO:0008006" key="4">
    <source>
        <dbReference type="Google" id="ProtNLM"/>
    </source>
</evidence>
<dbReference type="RefSeq" id="WP_203630765.1">
    <property type="nucleotide sequence ID" value="NZ_BNJR01000017.1"/>
</dbReference>
<gene>
    <name evidence="2" type="ORF">YK48G_22060</name>
</gene>
<evidence type="ECO:0000313" key="2">
    <source>
        <dbReference type="EMBL" id="GHP14781.1"/>
    </source>
</evidence>
<feature type="region of interest" description="Disordered" evidence="1">
    <location>
        <begin position="88"/>
        <end position="114"/>
    </location>
</feature>
<evidence type="ECO:0000256" key="1">
    <source>
        <dbReference type="SAM" id="MobiDB-lite"/>
    </source>
</evidence>
<reference evidence="2 3" key="1">
    <citation type="journal article" date="2021" name="Int. J. Syst. Evol. Microbiol.">
        <title>Lentilactobacillus fungorum sp. nov., isolated from spent mushroom substrates.</title>
        <authorList>
            <person name="Tohno M."/>
            <person name="Tanizawa Y."/>
            <person name="Kojima Y."/>
            <person name="Sakamoto M."/>
            <person name="Ohkuma M."/>
            <person name="Kobayashi H."/>
        </authorList>
    </citation>
    <scope>NUCLEOTIDE SEQUENCE [LARGE SCALE GENOMIC DNA]</scope>
    <source>
        <strain evidence="2 3">YK48G</strain>
    </source>
</reference>
<feature type="compositionally biased region" description="Basic and acidic residues" evidence="1">
    <location>
        <begin position="105"/>
        <end position="114"/>
    </location>
</feature>
<dbReference type="Proteomes" id="UP000604765">
    <property type="component" value="Unassembled WGS sequence"/>
</dbReference>
<dbReference type="InterPro" id="IPR009241">
    <property type="entry name" value="HigB-like"/>
</dbReference>